<dbReference type="AlphaFoldDB" id="A0A6C0M0I1"/>
<dbReference type="EMBL" id="MN740612">
    <property type="protein sequence ID" value="QHU35785.1"/>
    <property type="molecule type" value="Genomic_DNA"/>
</dbReference>
<proteinExistence type="predicted"/>
<feature type="compositionally biased region" description="Low complexity" evidence="1">
    <location>
        <begin position="53"/>
        <end position="68"/>
    </location>
</feature>
<dbReference type="Pfam" id="PF19071">
    <property type="entry name" value="DUF5767"/>
    <property type="match status" value="1"/>
</dbReference>
<sequence length="397" mass="45187">MSGKATISQMEGTSTDLLFEYFADPSKMKPEEKQLDIPNRIDERSEDSHFHSRTSSYSKKSSRSSSSSRSKDSIKLKPTSIPSIQTNVPSLQPTFGTYAPINQPTKFPTTYIPSYNPADERTTKFKKMELLAKLNDIRQTGRSLTREYSISSEIEDMEMEIRYQTETENKKQGVDLAKNFLCYTVNVLEFMNEKFDPFGLQLRGWCDRIKMNIDNYNDVMGELYEKYKGSGRKIEPEIKLLFMIGFSAVTVHTSKAVTRSMGLEEAVKNNPELLAKLQGSFTGAFEKKVGSGPPPETKSDPIVVQREMYRKMMEEKAREAAVEAKRPPVNNLLNKLKNKIPLNVDTSKLEDTTEMSPRIKMGETSRIKSTKTLDSETDTSEISMAKIRRKRPNVVKK</sequence>
<name>A0A6C0M0I1_9ZZZZ</name>
<organism evidence="2">
    <name type="scientific">viral metagenome</name>
    <dbReference type="NCBI Taxonomy" id="1070528"/>
    <lineage>
        <taxon>unclassified sequences</taxon>
        <taxon>metagenomes</taxon>
        <taxon>organismal metagenomes</taxon>
    </lineage>
</organism>
<accession>A0A6C0M0I1</accession>
<evidence type="ECO:0000313" key="2">
    <source>
        <dbReference type="EMBL" id="QHU35785.1"/>
    </source>
</evidence>
<feature type="region of interest" description="Disordered" evidence="1">
    <location>
        <begin position="28"/>
        <end position="88"/>
    </location>
</feature>
<reference evidence="2" key="1">
    <citation type="journal article" date="2020" name="Nature">
        <title>Giant virus diversity and host interactions through global metagenomics.</title>
        <authorList>
            <person name="Schulz F."/>
            <person name="Roux S."/>
            <person name="Paez-Espino D."/>
            <person name="Jungbluth S."/>
            <person name="Walsh D.A."/>
            <person name="Denef V.J."/>
            <person name="McMahon K.D."/>
            <person name="Konstantinidis K.T."/>
            <person name="Eloe-Fadrosh E.A."/>
            <person name="Kyrpides N.C."/>
            <person name="Woyke T."/>
        </authorList>
    </citation>
    <scope>NUCLEOTIDE SEQUENCE</scope>
    <source>
        <strain evidence="2">GVMAG-S-1035085-51</strain>
    </source>
</reference>
<feature type="compositionally biased region" description="Basic and acidic residues" evidence="1">
    <location>
        <begin position="360"/>
        <end position="374"/>
    </location>
</feature>
<dbReference type="InterPro" id="IPR043910">
    <property type="entry name" value="DUF5767"/>
</dbReference>
<evidence type="ECO:0000256" key="1">
    <source>
        <dbReference type="SAM" id="MobiDB-lite"/>
    </source>
</evidence>
<protein>
    <submittedName>
        <fullName evidence="2">Uncharacterized protein</fullName>
    </submittedName>
</protein>
<feature type="compositionally biased region" description="Basic and acidic residues" evidence="1">
    <location>
        <begin position="28"/>
        <end position="50"/>
    </location>
</feature>
<feature type="region of interest" description="Disordered" evidence="1">
    <location>
        <begin position="352"/>
        <end position="381"/>
    </location>
</feature>